<name>A0AAN7H6F4_9PEZI</name>
<feature type="compositionally biased region" description="Basic and acidic residues" evidence="6">
    <location>
        <begin position="1222"/>
        <end position="1240"/>
    </location>
</feature>
<feature type="compositionally biased region" description="Low complexity" evidence="6">
    <location>
        <begin position="1190"/>
        <end position="1205"/>
    </location>
</feature>
<dbReference type="AlphaFoldDB" id="A0AAN7H6F4"/>
<feature type="compositionally biased region" description="Polar residues" evidence="6">
    <location>
        <begin position="884"/>
        <end position="897"/>
    </location>
</feature>
<evidence type="ECO:0000256" key="3">
    <source>
        <dbReference type="ARBA" id="ARBA00022989"/>
    </source>
</evidence>
<feature type="region of interest" description="Disordered" evidence="6">
    <location>
        <begin position="884"/>
        <end position="909"/>
    </location>
</feature>
<feature type="region of interest" description="Disordered" evidence="6">
    <location>
        <begin position="496"/>
        <end position="519"/>
    </location>
</feature>
<dbReference type="InterPro" id="IPR045863">
    <property type="entry name" value="CorA_TM1_TM2"/>
</dbReference>
<evidence type="ECO:0000313" key="9">
    <source>
        <dbReference type="Proteomes" id="UP001303760"/>
    </source>
</evidence>
<evidence type="ECO:0000313" key="8">
    <source>
        <dbReference type="EMBL" id="KAK4237256.1"/>
    </source>
</evidence>
<proteinExistence type="predicted"/>
<keyword evidence="2 7" id="KW-0812">Transmembrane</keyword>
<evidence type="ECO:0000256" key="1">
    <source>
        <dbReference type="ARBA" id="ARBA00004141"/>
    </source>
</evidence>
<feature type="compositionally biased region" description="Basic and acidic residues" evidence="6">
    <location>
        <begin position="668"/>
        <end position="677"/>
    </location>
</feature>
<feature type="region of interest" description="Disordered" evidence="6">
    <location>
        <begin position="652"/>
        <end position="677"/>
    </location>
</feature>
<organism evidence="8 9">
    <name type="scientific">Achaetomium macrosporum</name>
    <dbReference type="NCBI Taxonomy" id="79813"/>
    <lineage>
        <taxon>Eukaryota</taxon>
        <taxon>Fungi</taxon>
        <taxon>Dikarya</taxon>
        <taxon>Ascomycota</taxon>
        <taxon>Pezizomycotina</taxon>
        <taxon>Sordariomycetes</taxon>
        <taxon>Sordariomycetidae</taxon>
        <taxon>Sordariales</taxon>
        <taxon>Chaetomiaceae</taxon>
        <taxon>Achaetomium</taxon>
    </lineage>
</organism>
<feature type="compositionally biased region" description="Polar residues" evidence="6">
    <location>
        <begin position="19"/>
        <end position="31"/>
    </location>
</feature>
<dbReference type="InterPro" id="IPR050829">
    <property type="entry name" value="CorA_MIT"/>
</dbReference>
<feature type="transmembrane region" description="Helical" evidence="7">
    <location>
        <begin position="984"/>
        <end position="1006"/>
    </location>
</feature>
<reference evidence="8" key="1">
    <citation type="journal article" date="2023" name="Mol. Phylogenet. Evol.">
        <title>Genome-scale phylogeny and comparative genomics of the fungal order Sordariales.</title>
        <authorList>
            <person name="Hensen N."/>
            <person name="Bonometti L."/>
            <person name="Westerberg I."/>
            <person name="Brannstrom I.O."/>
            <person name="Guillou S."/>
            <person name="Cros-Aarteil S."/>
            <person name="Calhoun S."/>
            <person name="Haridas S."/>
            <person name="Kuo A."/>
            <person name="Mondo S."/>
            <person name="Pangilinan J."/>
            <person name="Riley R."/>
            <person name="LaButti K."/>
            <person name="Andreopoulos B."/>
            <person name="Lipzen A."/>
            <person name="Chen C."/>
            <person name="Yan M."/>
            <person name="Daum C."/>
            <person name="Ng V."/>
            <person name="Clum A."/>
            <person name="Steindorff A."/>
            <person name="Ohm R.A."/>
            <person name="Martin F."/>
            <person name="Silar P."/>
            <person name="Natvig D.O."/>
            <person name="Lalanne C."/>
            <person name="Gautier V."/>
            <person name="Ament-Velasquez S.L."/>
            <person name="Kruys A."/>
            <person name="Hutchinson M.I."/>
            <person name="Powell A.J."/>
            <person name="Barry K."/>
            <person name="Miller A.N."/>
            <person name="Grigoriev I.V."/>
            <person name="Debuchy R."/>
            <person name="Gladieux P."/>
            <person name="Hiltunen Thoren M."/>
            <person name="Johannesson H."/>
        </authorList>
    </citation>
    <scope>NUCLEOTIDE SEQUENCE</scope>
    <source>
        <strain evidence="8">CBS 532.94</strain>
    </source>
</reference>
<evidence type="ECO:0000256" key="4">
    <source>
        <dbReference type="ARBA" id="ARBA00023136"/>
    </source>
</evidence>
<feature type="compositionally biased region" description="Polar residues" evidence="6">
    <location>
        <begin position="653"/>
        <end position="667"/>
    </location>
</feature>
<evidence type="ECO:0000256" key="6">
    <source>
        <dbReference type="SAM" id="MobiDB-lite"/>
    </source>
</evidence>
<keyword evidence="5" id="KW-0175">Coiled coil</keyword>
<dbReference type="Gene3D" id="1.20.58.340">
    <property type="entry name" value="Magnesium transport protein CorA, transmembrane region"/>
    <property type="match status" value="1"/>
</dbReference>
<feature type="transmembrane region" description="Helical" evidence="7">
    <location>
        <begin position="1026"/>
        <end position="1047"/>
    </location>
</feature>
<feature type="coiled-coil region" evidence="5">
    <location>
        <begin position="108"/>
        <end position="143"/>
    </location>
</feature>
<dbReference type="Pfam" id="PF01544">
    <property type="entry name" value="CorA"/>
    <property type="match status" value="1"/>
</dbReference>
<feature type="compositionally biased region" description="Basic and acidic residues" evidence="6">
    <location>
        <begin position="900"/>
        <end position="909"/>
    </location>
</feature>
<comment type="subcellular location">
    <subcellularLocation>
        <location evidence="1">Membrane</location>
        <topology evidence="1">Multi-pass membrane protein</topology>
    </subcellularLocation>
</comment>
<gene>
    <name evidence="8" type="ORF">C8A03DRAFT_34787</name>
</gene>
<comment type="caution">
    <text evidence="8">The sequence shown here is derived from an EMBL/GenBank/DDBJ whole genome shotgun (WGS) entry which is preliminary data.</text>
</comment>
<accession>A0AAN7H6F4</accession>
<dbReference type="Proteomes" id="UP001303760">
    <property type="component" value="Unassembled WGS sequence"/>
</dbReference>
<dbReference type="GO" id="GO:0046873">
    <property type="term" value="F:metal ion transmembrane transporter activity"/>
    <property type="evidence" value="ECO:0007669"/>
    <property type="project" value="InterPro"/>
</dbReference>
<feature type="region of interest" description="Disordered" evidence="6">
    <location>
        <begin position="1103"/>
        <end position="1240"/>
    </location>
</feature>
<feature type="region of interest" description="Disordered" evidence="6">
    <location>
        <begin position="274"/>
        <end position="303"/>
    </location>
</feature>
<evidence type="ECO:0000256" key="7">
    <source>
        <dbReference type="SAM" id="Phobius"/>
    </source>
</evidence>
<protein>
    <recommendedName>
        <fullName evidence="10">Ankyrin repeat protein</fullName>
    </recommendedName>
</protein>
<dbReference type="SUPFAM" id="SSF144083">
    <property type="entry name" value="Magnesium transport protein CorA, transmembrane region"/>
    <property type="match status" value="1"/>
</dbReference>
<keyword evidence="3 7" id="KW-1133">Transmembrane helix</keyword>
<dbReference type="EMBL" id="MU860147">
    <property type="protein sequence ID" value="KAK4237256.1"/>
    <property type="molecule type" value="Genomic_DNA"/>
</dbReference>
<dbReference type="GO" id="GO:0016020">
    <property type="term" value="C:membrane"/>
    <property type="evidence" value="ECO:0007669"/>
    <property type="project" value="UniProtKB-SubCell"/>
</dbReference>
<dbReference type="PANTHER" id="PTHR47685:SF1">
    <property type="entry name" value="MAGNESIUM TRANSPORT PROTEIN CORA"/>
    <property type="match status" value="1"/>
</dbReference>
<evidence type="ECO:0000256" key="5">
    <source>
        <dbReference type="SAM" id="Coils"/>
    </source>
</evidence>
<keyword evidence="4 7" id="KW-0472">Membrane</keyword>
<feature type="region of interest" description="Disordered" evidence="6">
    <location>
        <begin position="189"/>
        <end position="231"/>
    </location>
</feature>
<reference evidence="8" key="2">
    <citation type="submission" date="2023-05" db="EMBL/GenBank/DDBJ databases">
        <authorList>
            <consortium name="Lawrence Berkeley National Laboratory"/>
            <person name="Steindorff A."/>
            <person name="Hensen N."/>
            <person name="Bonometti L."/>
            <person name="Westerberg I."/>
            <person name="Brannstrom I.O."/>
            <person name="Guillou S."/>
            <person name="Cros-Aarteil S."/>
            <person name="Calhoun S."/>
            <person name="Haridas S."/>
            <person name="Kuo A."/>
            <person name="Mondo S."/>
            <person name="Pangilinan J."/>
            <person name="Riley R."/>
            <person name="Labutti K."/>
            <person name="Andreopoulos B."/>
            <person name="Lipzen A."/>
            <person name="Chen C."/>
            <person name="Yanf M."/>
            <person name="Daum C."/>
            <person name="Ng V."/>
            <person name="Clum A."/>
            <person name="Ohm R."/>
            <person name="Martin F."/>
            <person name="Silar P."/>
            <person name="Natvig D."/>
            <person name="Lalanne C."/>
            <person name="Gautier V."/>
            <person name="Ament-Velasquez S.L."/>
            <person name="Kruys A."/>
            <person name="Hutchinson M.I."/>
            <person name="Powell A.J."/>
            <person name="Barry K."/>
            <person name="Miller A.N."/>
            <person name="Grigoriev I.V."/>
            <person name="Debuchy R."/>
            <person name="Gladieux P."/>
            <person name="Thoren M.H."/>
            <person name="Johannesson H."/>
        </authorList>
    </citation>
    <scope>NUCLEOTIDE SEQUENCE</scope>
    <source>
        <strain evidence="8">CBS 532.94</strain>
    </source>
</reference>
<dbReference type="InterPro" id="IPR002523">
    <property type="entry name" value="MgTranspt_CorA/ZnTranspt_ZntB"/>
</dbReference>
<feature type="compositionally biased region" description="Basic and acidic residues" evidence="6">
    <location>
        <begin position="1103"/>
        <end position="1121"/>
    </location>
</feature>
<evidence type="ECO:0000256" key="2">
    <source>
        <dbReference type="ARBA" id="ARBA00022692"/>
    </source>
</evidence>
<sequence length="1240" mass="143160">MSSRSRRESQNPQPLLRSFTRQSSWANQVNPSAYDPEHTPPTCHSALPHGPDAIRDHVKHYFACIDIAERVRYLDRNHVVWKYEYDFERKAVNSLPEFRGNPDSEVARKEAKRRVKEKRRSIAAAIEAQYRRTEILREALKNAPDPPMQARNGCGHLVRRVEESACRWKASAKYEEGIEEVRRWKRARRAPKREKFDDLEENSDVSTPDLTDDEAACHLPSSGQQSIEPERRRVRECVRKHTHKRLPAVGEKDDYDIERDVNSYLIQYTRTQITTPSRQRTRDMANPAISRTSTSDSLGGGGLEPTDEGCFQGLKGQFPDQRMSIQSLLLPGSNVLSRKQCEKLDPTRIRYFHIPANNMEWIEKAIAAYYDEARPDLRNHHRDPPVTTRTQMLLRPQFWRGQQHGSRKGMVHARYMRPLCERVCSTTDEIEVNPKNIVLFMPYLHWETDRMRNTATKVIDLESEKQWRKMQARSAEKRDEHKRLREGLPLGTKRILHPAEQQPEGLAKHRRPALQTRQSDDLSDLVARLLTVEQERDRNINIDAYGRPKVESPLGQYLIDVARLYEAMSTYRDQQMLEKYLYNDPPLHPRRTLDQSYYWTLKTTKARDRDQVVYRGTSTNTEDLHRLQQKAETQQPERLGRLLERLHVAPTKRTITSSSTEPQWQWTHHSENTDENGCEHCRNNIRKTSQVIMVDQLWMWVLDERTIITSFPRRYGYNKHDLSGVHRSIRARLGTARKNQIRSVYDLALIILDECSNTFFDRIKTSDSQPQVIDIFSEAIGNVTHKHTILFQRVWHWASKASEVFNSKTARAEGLNLHQPFIDIQPEAKLQQEIKDIIDELDMMLHIYKKQREVMRRFCKHVEHILDPDGRWKEGDMYDMNHEQAGNASSEQSQTVSPEDAERQRKKDEAAEKCKQLYWFRMQSRELLSEVDDRIDELEGLKQAAQSTAQSVNDLLSLKQQQASVLQTFESVRQAEETIRQGRAIVVFTIITIIFMPLSFVSSLFGMNNVEFGSQTTLTLHDQFRLMFPISLSVILVSFALAFSPLLRAVIYSTAAYTLNWVLVNTQLYRAWLMVGDHLVAQSVLQAMDDKVGEMKDRVRQARWEAQRRRKDRRAEKEEGRGTGGHQGQNRDRRQGTVENGGSNGSSGNLLHVTEGTGEMHRRRTARRSGDGDGSGNGTGQAAASTPPQSRSRISMSGMRRSFISVFRSSQTLSRSGTSGEAVERVDGAKGAAKRGDENV</sequence>
<feature type="region of interest" description="Disordered" evidence="6">
    <location>
        <begin position="1"/>
        <end position="48"/>
    </location>
</feature>
<feature type="compositionally biased region" description="Polar residues" evidence="6">
    <location>
        <begin position="1207"/>
        <end position="1219"/>
    </location>
</feature>
<keyword evidence="9" id="KW-1185">Reference proteome</keyword>
<dbReference type="PANTHER" id="PTHR47685">
    <property type="entry name" value="MAGNESIUM TRANSPORT PROTEIN CORA"/>
    <property type="match status" value="1"/>
</dbReference>
<evidence type="ECO:0008006" key="10">
    <source>
        <dbReference type="Google" id="ProtNLM"/>
    </source>
</evidence>